<feature type="non-terminal residue" evidence="1">
    <location>
        <position position="1"/>
    </location>
</feature>
<accession>A0A4Y2IBA8</accession>
<dbReference type="EMBL" id="BGPR01185128">
    <property type="protein sequence ID" value="GBM74722.1"/>
    <property type="molecule type" value="Genomic_DNA"/>
</dbReference>
<sequence>ALGSEDCDCETRSHQPFGVYKGLVHGKFAELTARWLVGYGTFERNVSPQVSSLSFGNG</sequence>
<dbReference type="AlphaFoldDB" id="A0A4Y2IBA8"/>
<keyword evidence="2" id="KW-1185">Reference proteome</keyword>
<comment type="caution">
    <text evidence="1">The sequence shown here is derived from an EMBL/GenBank/DDBJ whole genome shotgun (WGS) entry which is preliminary data.</text>
</comment>
<evidence type="ECO:0000313" key="2">
    <source>
        <dbReference type="Proteomes" id="UP000499080"/>
    </source>
</evidence>
<name>A0A4Y2IBA8_ARAVE</name>
<gene>
    <name evidence="1" type="ORF">AVEN_18410_1</name>
</gene>
<protein>
    <submittedName>
        <fullName evidence="1">Uncharacterized protein</fullName>
    </submittedName>
</protein>
<proteinExistence type="predicted"/>
<reference evidence="1 2" key="1">
    <citation type="journal article" date="2019" name="Sci. Rep.">
        <title>Orb-weaving spider Araneus ventricosus genome elucidates the spidroin gene catalogue.</title>
        <authorList>
            <person name="Kono N."/>
            <person name="Nakamura H."/>
            <person name="Ohtoshi R."/>
            <person name="Moran D.A.P."/>
            <person name="Shinohara A."/>
            <person name="Yoshida Y."/>
            <person name="Fujiwara M."/>
            <person name="Mori M."/>
            <person name="Tomita M."/>
            <person name="Arakawa K."/>
        </authorList>
    </citation>
    <scope>NUCLEOTIDE SEQUENCE [LARGE SCALE GENOMIC DNA]</scope>
</reference>
<dbReference type="Proteomes" id="UP000499080">
    <property type="component" value="Unassembled WGS sequence"/>
</dbReference>
<organism evidence="1 2">
    <name type="scientific">Araneus ventricosus</name>
    <name type="common">Orbweaver spider</name>
    <name type="synonym">Epeira ventricosa</name>
    <dbReference type="NCBI Taxonomy" id="182803"/>
    <lineage>
        <taxon>Eukaryota</taxon>
        <taxon>Metazoa</taxon>
        <taxon>Ecdysozoa</taxon>
        <taxon>Arthropoda</taxon>
        <taxon>Chelicerata</taxon>
        <taxon>Arachnida</taxon>
        <taxon>Araneae</taxon>
        <taxon>Araneomorphae</taxon>
        <taxon>Entelegynae</taxon>
        <taxon>Araneoidea</taxon>
        <taxon>Araneidae</taxon>
        <taxon>Araneus</taxon>
    </lineage>
</organism>
<evidence type="ECO:0000313" key="1">
    <source>
        <dbReference type="EMBL" id="GBM74722.1"/>
    </source>
</evidence>